<reference evidence="3 4" key="1">
    <citation type="submission" date="2020-08" db="EMBL/GenBank/DDBJ databases">
        <title>Cohnella phylogeny.</title>
        <authorList>
            <person name="Dunlap C."/>
        </authorList>
    </citation>
    <scope>NUCLEOTIDE SEQUENCE [LARGE SCALE GENOMIC DNA]</scope>
    <source>
        <strain evidence="3 4">DSM 25239</strain>
    </source>
</reference>
<dbReference type="InterPro" id="IPR014957">
    <property type="entry name" value="IDEAL_dom"/>
</dbReference>
<dbReference type="AlphaFoldDB" id="A0A841U889"/>
<feature type="compositionally biased region" description="Polar residues" evidence="1">
    <location>
        <begin position="111"/>
        <end position="122"/>
    </location>
</feature>
<dbReference type="EMBL" id="JACJVR010000089">
    <property type="protein sequence ID" value="MBB6694314.1"/>
    <property type="molecule type" value="Genomic_DNA"/>
</dbReference>
<protein>
    <submittedName>
        <fullName evidence="3">IDEAL domain-containing protein</fullName>
    </submittedName>
</protein>
<sequence>MNYAIGDWVTGNTSQGELVHGYIESIDVFQGTVDVRVTESDSEAAVGKEVSLPARAVRGLPIHAADDESGLRNLIDLALMTRDEAWFMELTSKLVSLQNRNRRQDKRRSHSVSVRNRLGLTN</sequence>
<evidence type="ECO:0000313" key="4">
    <source>
        <dbReference type="Proteomes" id="UP000553776"/>
    </source>
</evidence>
<name>A0A841U889_9BACL</name>
<organism evidence="3 4">
    <name type="scientific">Cohnella xylanilytica</name>
    <dbReference type="NCBI Taxonomy" id="557555"/>
    <lineage>
        <taxon>Bacteria</taxon>
        <taxon>Bacillati</taxon>
        <taxon>Bacillota</taxon>
        <taxon>Bacilli</taxon>
        <taxon>Bacillales</taxon>
        <taxon>Paenibacillaceae</taxon>
        <taxon>Cohnella</taxon>
    </lineage>
</organism>
<dbReference type="Gene3D" id="4.10.810.10">
    <property type="entry name" value="Virus Scaffolding Protein, Chain A"/>
    <property type="match status" value="1"/>
</dbReference>
<evidence type="ECO:0000256" key="1">
    <source>
        <dbReference type="SAM" id="MobiDB-lite"/>
    </source>
</evidence>
<proteinExistence type="predicted"/>
<keyword evidence="4" id="KW-1185">Reference proteome</keyword>
<feature type="region of interest" description="Disordered" evidence="1">
    <location>
        <begin position="99"/>
        <end position="122"/>
    </location>
</feature>
<dbReference type="Pfam" id="PF08858">
    <property type="entry name" value="IDEAL"/>
    <property type="match status" value="1"/>
</dbReference>
<comment type="caution">
    <text evidence="3">The sequence shown here is derived from an EMBL/GenBank/DDBJ whole genome shotgun (WGS) entry which is preliminary data.</text>
</comment>
<evidence type="ECO:0000259" key="2">
    <source>
        <dbReference type="Pfam" id="PF08858"/>
    </source>
</evidence>
<gene>
    <name evidence="3" type="ORF">H7B90_23240</name>
</gene>
<feature type="compositionally biased region" description="Basic residues" evidence="1">
    <location>
        <begin position="100"/>
        <end position="110"/>
    </location>
</feature>
<feature type="domain" description="IDEAL" evidence="2">
    <location>
        <begin position="71"/>
        <end position="94"/>
    </location>
</feature>
<dbReference type="Proteomes" id="UP000553776">
    <property type="component" value="Unassembled WGS sequence"/>
</dbReference>
<evidence type="ECO:0000313" key="3">
    <source>
        <dbReference type="EMBL" id="MBB6694314.1"/>
    </source>
</evidence>
<dbReference type="RefSeq" id="WP_185138286.1">
    <property type="nucleotide sequence ID" value="NZ_BORM01000045.1"/>
</dbReference>
<accession>A0A841U889</accession>
<dbReference type="InterPro" id="IPR027393">
    <property type="entry name" value="Virus_scaffolding_prot_C"/>
</dbReference>